<dbReference type="OrthoDB" id="437369at2759"/>
<gene>
    <name evidence="10" type="ORF">PV06_04640</name>
</gene>
<evidence type="ECO:0000256" key="4">
    <source>
        <dbReference type="ARBA" id="ARBA00022729"/>
    </source>
</evidence>
<sequence>MHVSILSRVLILFLLHVLPIATEHVLPPQRPLQKSDTAATVKKTHRVAIIGAGPGGSSASYHLDKFSRLSSLDTPLDITIFDTNPYIGGRTTTVNALEDPRYPVELGASIFVEINHILYNATRDFDLTPSLKIYQATPTAKYELGIWDGVEFVFKTVREDDDGGSSSWRGWWDIAKLLWKYGLSPIRTQRATKAAISSFLRFYDDYFPFTSLQDAVMKTGLDTYTGATGKEVLENAGVGGRFAREIIQASTRVNYASNLGGIHGLETLVCMAIEGAMAVHGGNWQIFDTMVKNSAQRAFLNTSVTHVERTSKGTYLLQTDNEELKSAGTGEQEVDFDTVILAAPYQFANISFTPQLLSPPDKIPYVSLYVTLFTSPHRPMPAFFGLGDDEQDDVPSSIITTLPEDLNERLGSRHGVEAVGPSGFWSISTLKVLHPESDGRFAGPMSEFDSSTEETEESTQYLYKIFSPAPLTGSFLSELLGFEYRPPSDDDEEDSLGSLPKKDVSWFYEKMWHSYPYELPRTAFVNFTLQMDEDQDRGLYYLSGMESFISTMETSALAGMNVAKLIVEGLKTRES</sequence>
<feature type="chain" id="PRO_5002240980" description="Prenylcysteine lyase domain-containing protein" evidence="8">
    <location>
        <begin position="23"/>
        <end position="575"/>
    </location>
</feature>
<evidence type="ECO:0000259" key="9">
    <source>
        <dbReference type="Pfam" id="PF07156"/>
    </source>
</evidence>
<keyword evidence="6" id="KW-0560">Oxidoreductase</keyword>
<feature type="domain" description="Prenylcysteine lyase" evidence="9">
    <location>
        <begin position="170"/>
        <end position="571"/>
    </location>
</feature>
<keyword evidence="4 8" id="KW-0732">Signal</keyword>
<keyword evidence="5" id="KW-0274">FAD</keyword>
<dbReference type="GO" id="GO:0030327">
    <property type="term" value="P:prenylated protein catabolic process"/>
    <property type="evidence" value="ECO:0007669"/>
    <property type="project" value="TreeGrafter"/>
</dbReference>
<dbReference type="STRING" id="215243.A0A0D2E6Y4"/>
<dbReference type="EMBL" id="KN847335">
    <property type="protein sequence ID" value="KIW43549.1"/>
    <property type="molecule type" value="Genomic_DNA"/>
</dbReference>
<evidence type="ECO:0000256" key="5">
    <source>
        <dbReference type="ARBA" id="ARBA00022827"/>
    </source>
</evidence>
<evidence type="ECO:0000256" key="1">
    <source>
        <dbReference type="ARBA" id="ARBA00001974"/>
    </source>
</evidence>
<protein>
    <recommendedName>
        <fullName evidence="9">Prenylcysteine lyase domain-containing protein</fullName>
    </recommendedName>
</protein>
<evidence type="ECO:0000256" key="6">
    <source>
        <dbReference type="ARBA" id="ARBA00023002"/>
    </source>
</evidence>
<dbReference type="HOGENOM" id="CLU_021176_0_0_1"/>
<dbReference type="InterPro" id="IPR036188">
    <property type="entry name" value="FAD/NAD-bd_sf"/>
</dbReference>
<dbReference type="Gene3D" id="3.50.50.60">
    <property type="entry name" value="FAD/NAD(P)-binding domain"/>
    <property type="match status" value="2"/>
</dbReference>
<evidence type="ECO:0000313" key="11">
    <source>
        <dbReference type="Proteomes" id="UP000053342"/>
    </source>
</evidence>
<dbReference type="GO" id="GO:0030328">
    <property type="term" value="P:prenylcysteine catabolic process"/>
    <property type="evidence" value="ECO:0007669"/>
    <property type="project" value="InterPro"/>
</dbReference>
<dbReference type="InterPro" id="IPR017046">
    <property type="entry name" value="Prenylcysteine_Oxase1"/>
</dbReference>
<dbReference type="PIRSF" id="PIRSF036292">
    <property type="entry name" value="Prenylcysteine_oxidase"/>
    <property type="match status" value="1"/>
</dbReference>
<evidence type="ECO:0000313" key="10">
    <source>
        <dbReference type="EMBL" id="KIW43549.1"/>
    </source>
</evidence>
<accession>A0A0D2E6Y4</accession>
<dbReference type="Pfam" id="PF07156">
    <property type="entry name" value="Prenylcys_lyase"/>
    <property type="match status" value="1"/>
</dbReference>
<evidence type="ECO:0000256" key="2">
    <source>
        <dbReference type="ARBA" id="ARBA00009967"/>
    </source>
</evidence>
<evidence type="ECO:0000256" key="8">
    <source>
        <dbReference type="SAM" id="SignalP"/>
    </source>
</evidence>
<evidence type="ECO:0000256" key="3">
    <source>
        <dbReference type="ARBA" id="ARBA00022630"/>
    </source>
</evidence>
<dbReference type="PANTHER" id="PTHR15944">
    <property type="entry name" value="FARNESYLCYSTEINE LYASE"/>
    <property type="match status" value="1"/>
</dbReference>
<dbReference type="GeneID" id="27356714"/>
<organism evidence="10 11">
    <name type="scientific">Exophiala oligosperma</name>
    <dbReference type="NCBI Taxonomy" id="215243"/>
    <lineage>
        <taxon>Eukaryota</taxon>
        <taxon>Fungi</taxon>
        <taxon>Dikarya</taxon>
        <taxon>Ascomycota</taxon>
        <taxon>Pezizomycotina</taxon>
        <taxon>Eurotiomycetes</taxon>
        <taxon>Chaetothyriomycetidae</taxon>
        <taxon>Chaetothyriales</taxon>
        <taxon>Herpotrichiellaceae</taxon>
        <taxon>Exophiala</taxon>
    </lineage>
</organism>
<dbReference type="AlphaFoldDB" id="A0A0D2E6Y4"/>
<reference evidence="10 11" key="1">
    <citation type="submission" date="2015-01" db="EMBL/GenBank/DDBJ databases">
        <title>The Genome Sequence of Exophiala oligosperma CBS72588.</title>
        <authorList>
            <consortium name="The Broad Institute Genomics Platform"/>
            <person name="Cuomo C."/>
            <person name="de Hoog S."/>
            <person name="Gorbushina A."/>
            <person name="Stielow B."/>
            <person name="Teixiera M."/>
            <person name="Abouelleil A."/>
            <person name="Chapman S.B."/>
            <person name="Priest M."/>
            <person name="Young S.K."/>
            <person name="Wortman J."/>
            <person name="Nusbaum C."/>
            <person name="Birren B."/>
        </authorList>
    </citation>
    <scope>NUCLEOTIDE SEQUENCE [LARGE SCALE GENOMIC DNA]</scope>
    <source>
        <strain evidence="10 11">CBS 72588</strain>
    </source>
</reference>
<dbReference type="VEuPathDB" id="FungiDB:PV06_04640"/>
<proteinExistence type="inferred from homology"/>
<name>A0A0D2E6Y4_9EURO</name>
<dbReference type="RefSeq" id="XP_016263765.1">
    <property type="nucleotide sequence ID" value="XM_016405559.1"/>
</dbReference>
<dbReference type="PANTHER" id="PTHR15944:SF0">
    <property type="entry name" value="PRENYLCYSTEINE LYASE DOMAIN-CONTAINING PROTEIN"/>
    <property type="match status" value="1"/>
</dbReference>
<evidence type="ECO:0000256" key="7">
    <source>
        <dbReference type="ARBA" id="ARBA00023180"/>
    </source>
</evidence>
<feature type="signal peptide" evidence="8">
    <location>
        <begin position="1"/>
        <end position="22"/>
    </location>
</feature>
<dbReference type="Pfam" id="PF13450">
    <property type="entry name" value="NAD_binding_8"/>
    <property type="match status" value="1"/>
</dbReference>
<dbReference type="Proteomes" id="UP000053342">
    <property type="component" value="Unassembled WGS sequence"/>
</dbReference>
<keyword evidence="11" id="KW-1185">Reference proteome</keyword>
<keyword evidence="7" id="KW-0325">Glycoprotein</keyword>
<dbReference type="SUPFAM" id="SSF51905">
    <property type="entry name" value="FAD/NAD(P)-binding domain"/>
    <property type="match status" value="1"/>
</dbReference>
<dbReference type="InterPro" id="IPR010795">
    <property type="entry name" value="Prenylcys_lyase"/>
</dbReference>
<keyword evidence="3" id="KW-0285">Flavoprotein</keyword>
<comment type="cofactor">
    <cofactor evidence="1">
        <name>FAD</name>
        <dbReference type="ChEBI" id="CHEBI:57692"/>
    </cofactor>
</comment>
<dbReference type="GO" id="GO:0001735">
    <property type="term" value="F:prenylcysteine oxidase activity"/>
    <property type="evidence" value="ECO:0007669"/>
    <property type="project" value="InterPro"/>
</dbReference>
<comment type="similarity">
    <text evidence="2">Belongs to the prenylcysteine oxidase family.</text>
</comment>